<protein>
    <recommendedName>
        <fullName evidence="2">Bacterial Ig-like domain-containing protein</fullName>
    </recommendedName>
</protein>
<dbReference type="Gene3D" id="2.60.40.10">
    <property type="entry name" value="Immunoglobulins"/>
    <property type="match status" value="1"/>
</dbReference>
<name>A0ABP8VTU4_9ACTN</name>
<evidence type="ECO:0000313" key="4">
    <source>
        <dbReference type="Proteomes" id="UP001500621"/>
    </source>
</evidence>
<sequence>MVSATASALLLGGAPGVSAADPHPAPARGAAGAAADPAPQSILQLIPLQLPLLSVLGGGLPAVGDPLAVTAPVWNLLGVSNSVVWLRDGVPIPGTAGLWSYVPTDLDAGHQVAARVTGTLLGLVPLSLVTEALGIPLPGGTGPGDPVAEAPEATSPVTVTGVGKVGSVLTAVAPTWDQTGVATTYQWLRNGTPIPQAAAPSYVVKAADVGTALAVRATGTKGDLTGTSTSTTVLGLLGDVISALTKPGISGTPAIGRVLTASPGTWSGLGIPLFTYQWYRGTTEIPGATASGYQVQDADAGQVLAVVVRATTAGFGPGLSYAVTRVAKRSSTTQLVLSTRKAPQGTRVPLRIVLSGGQPAPSGLVKVMDGSRALRSYRVRPADNGQLLVELPKLKPGPHRLVATFAGDAVREASTSAPVVLTIVKKKRKPRR</sequence>
<dbReference type="Proteomes" id="UP001500621">
    <property type="component" value="Unassembled WGS sequence"/>
</dbReference>
<evidence type="ECO:0000256" key="1">
    <source>
        <dbReference type="SAM" id="SignalP"/>
    </source>
</evidence>
<reference evidence="4" key="1">
    <citation type="journal article" date="2019" name="Int. J. Syst. Evol. Microbiol.">
        <title>The Global Catalogue of Microorganisms (GCM) 10K type strain sequencing project: providing services to taxonomists for standard genome sequencing and annotation.</title>
        <authorList>
            <consortium name="The Broad Institute Genomics Platform"/>
            <consortium name="The Broad Institute Genome Sequencing Center for Infectious Disease"/>
            <person name="Wu L."/>
            <person name="Ma J."/>
        </authorList>
    </citation>
    <scope>NUCLEOTIDE SEQUENCE [LARGE SCALE GENOMIC DNA]</scope>
    <source>
        <strain evidence="4">JCM 18127</strain>
    </source>
</reference>
<proteinExistence type="predicted"/>
<dbReference type="InterPro" id="IPR013783">
    <property type="entry name" value="Ig-like_fold"/>
</dbReference>
<dbReference type="InterPro" id="IPR032109">
    <property type="entry name" value="Big_3_5"/>
</dbReference>
<evidence type="ECO:0000259" key="2">
    <source>
        <dbReference type="Pfam" id="PF16640"/>
    </source>
</evidence>
<keyword evidence="1" id="KW-0732">Signal</keyword>
<feature type="chain" id="PRO_5046222974" description="Bacterial Ig-like domain-containing protein" evidence="1">
    <location>
        <begin position="20"/>
        <end position="432"/>
    </location>
</feature>
<dbReference type="Pfam" id="PF16640">
    <property type="entry name" value="Big_3_5"/>
    <property type="match status" value="1"/>
</dbReference>
<organism evidence="3 4">
    <name type="scientific">Nocardioides nanhaiensis</name>
    <dbReference type="NCBI Taxonomy" id="1476871"/>
    <lineage>
        <taxon>Bacteria</taxon>
        <taxon>Bacillati</taxon>
        <taxon>Actinomycetota</taxon>
        <taxon>Actinomycetes</taxon>
        <taxon>Propionibacteriales</taxon>
        <taxon>Nocardioidaceae</taxon>
        <taxon>Nocardioides</taxon>
    </lineage>
</organism>
<dbReference type="Gene3D" id="2.60.40.2700">
    <property type="match status" value="2"/>
</dbReference>
<evidence type="ECO:0000313" key="3">
    <source>
        <dbReference type="EMBL" id="GAA4671341.1"/>
    </source>
</evidence>
<feature type="signal peptide" evidence="1">
    <location>
        <begin position="1"/>
        <end position="19"/>
    </location>
</feature>
<dbReference type="EMBL" id="BAABIM010000001">
    <property type="protein sequence ID" value="GAA4671341.1"/>
    <property type="molecule type" value="Genomic_DNA"/>
</dbReference>
<accession>A0ABP8VTU4</accession>
<gene>
    <name evidence="3" type="ORF">GCM10023226_04920</name>
</gene>
<keyword evidence="4" id="KW-1185">Reference proteome</keyword>
<dbReference type="RefSeq" id="WP_345262462.1">
    <property type="nucleotide sequence ID" value="NZ_BAABIM010000001.1"/>
</dbReference>
<comment type="caution">
    <text evidence="3">The sequence shown here is derived from an EMBL/GenBank/DDBJ whole genome shotgun (WGS) entry which is preliminary data.</text>
</comment>
<feature type="domain" description="Bacterial Ig-like" evidence="2">
    <location>
        <begin position="338"/>
        <end position="423"/>
    </location>
</feature>